<proteinExistence type="predicted"/>
<dbReference type="RefSeq" id="WP_182498839.1">
    <property type="nucleotide sequence ID" value="NZ_BMKM01000002.1"/>
</dbReference>
<organism evidence="2 3">
    <name type="scientific">Sphingobacterium cellulitidis</name>
    <dbReference type="NCBI Taxonomy" id="1768011"/>
    <lineage>
        <taxon>Bacteria</taxon>
        <taxon>Pseudomonadati</taxon>
        <taxon>Bacteroidota</taxon>
        <taxon>Sphingobacteriia</taxon>
        <taxon>Sphingobacteriales</taxon>
        <taxon>Sphingobacteriaceae</taxon>
        <taxon>Sphingobacterium</taxon>
    </lineage>
</organism>
<dbReference type="PROSITE" id="PS51257">
    <property type="entry name" value="PROKAR_LIPOPROTEIN"/>
    <property type="match status" value="1"/>
</dbReference>
<evidence type="ECO:0000313" key="2">
    <source>
        <dbReference type="EMBL" id="GGE15044.1"/>
    </source>
</evidence>
<accession>A0A8H9FZI1</accession>
<reference evidence="2" key="2">
    <citation type="submission" date="2020-09" db="EMBL/GenBank/DDBJ databases">
        <authorList>
            <person name="Sun Q."/>
            <person name="Zhou Y."/>
        </authorList>
    </citation>
    <scope>NUCLEOTIDE SEQUENCE</scope>
    <source>
        <strain evidence="2">CGMCC 1.15966</strain>
    </source>
</reference>
<evidence type="ECO:0000256" key="1">
    <source>
        <dbReference type="SAM" id="MobiDB-lite"/>
    </source>
</evidence>
<sequence>MRKTILFLFVITLFSCQGTSNRAHQEDNKAVSKGDDVVASAKPDTANESSDVMQEKDIRFNGKLKRFFTLKEFEQVFGKPDSTRLLKDEEPCVTIFGTEAPEDKYLYKNGSRFENNKDSIAVDEFWFQHGNFITYKGNRIDAGTTMEDIQKLFPTAVKGMLGLDKEGKLWVVKLREDDNGLSDGHIKLFFKNNRVYFMHWWFPC</sequence>
<keyword evidence="3" id="KW-1185">Reference proteome</keyword>
<evidence type="ECO:0000313" key="3">
    <source>
        <dbReference type="Proteomes" id="UP000614460"/>
    </source>
</evidence>
<evidence type="ECO:0008006" key="4">
    <source>
        <dbReference type="Google" id="ProtNLM"/>
    </source>
</evidence>
<protein>
    <recommendedName>
        <fullName evidence="4">Lipoprotein</fullName>
    </recommendedName>
</protein>
<gene>
    <name evidence="2" type="ORF">GCM10011516_11050</name>
</gene>
<name>A0A8H9FZI1_9SPHI</name>
<dbReference type="AlphaFoldDB" id="A0A8H9FZI1"/>
<reference evidence="2" key="1">
    <citation type="journal article" date="2014" name="Int. J. Syst. Evol. Microbiol.">
        <title>Complete genome sequence of Corynebacterium casei LMG S-19264T (=DSM 44701T), isolated from a smear-ripened cheese.</title>
        <authorList>
            <consortium name="US DOE Joint Genome Institute (JGI-PGF)"/>
            <person name="Walter F."/>
            <person name="Albersmeier A."/>
            <person name="Kalinowski J."/>
            <person name="Ruckert C."/>
        </authorList>
    </citation>
    <scope>NUCLEOTIDE SEQUENCE</scope>
    <source>
        <strain evidence="2">CGMCC 1.15966</strain>
    </source>
</reference>
<feature type="region of interest" description="Disordered" evidence="1">
    <location>
        <begin position="24"/>
        <end position="52"/>
    </location>
</feature>
<feature type="compositionally biased region" description="Basic and acidic residues" evidence="1">
    <location>
        <begin position="24"/>
        <end position="36"/>
    </location>
</feature>
<comment type="caution">
    <text evidence="2">The sequence shown here is derived from an EMBL/GenBank/DDBJ whole genome shotgun (WGS) entry which is preliminary data.</text>
</comment>
<dbReference type="Proteomes" id="UP000614460">
    <property type="component" value="Unassembled WGS sequence"/>
</dbReference>
<dbReference type="EMBL" id="BMKM01000002">
    <property type="protein sequence ID" value="GGE15044.1"/>
    <property type="molecule type" value="Genomic_DNA"/>
</dbReference>